<accession>A0A8S9YE49</accession>
<protein>
    <submittedName>
        <fullName evidence="1">Uncharacterized protein</fullName>
    </submittedName>
</protein>
<dbReference type="AlphaFoldDB" id="A0A8S9YE49"/>
<sequence>MDSAAKFSSRMLTWIGYQKHRSIGDTVWTLEKPMQRCDCTLKLQNTKRHLLVVCNGKVLKKIRLGF</sequence>
<gene>
    <name evidence="1" type="ORF">EG68_11715</name>
</gene>
<evidence type="ECO:0000313" key="2">
    <source>
        <dbReference type="Proteomes" id="UP000822476"/>
    </source>
</evidence>
<dbReference type="Proteomes" id="UP000822476">
    <property type="component" value="Unassembled WGS sequence"/>
</dbReference>
<evidence type="ECO:0000313" key="1">
    <source>
        <dbReference type="EMBL" id="KAF7234794.1"/>
    </source>
</evidence>
<reference evidence="1" key="1">
    <citation type="submission" date="2019-07" db="EMBL/GenBank/DDBJ databases">
        <title>Annotation for the trematode Paragonimus miyazaki's.</title>
        <authorList>
            <person name="Choi Y.-J."/>
        </authorList>
    </citation>
    <scope>NUCLEOTIDE SEQUENCE</scope>
    <source>
        <strain evidence="1">Japan</strain>
    </source>
</reference>
<keyword evidence="2" id="KW-1185">Reference proteome</keyword>
<dbReference type="EMBL" id="JTDE01008701">
    <property type="protein sequence ID" value="KAF7234794.1"/>
    <property type="molecule type" value="Genomic_DNA"/>
</dbReference>
<comment type="caution">
    <text evidence="1">The sequence shown here is derived from an EMBL/GenBank/DDBJ whole genome shotgun (WGS) entry which is preliminary data.</text>
</comment>
<proteinExistence type="predicted"/>
<name>A0A8S9YE49_9TREM</name>
<organism evidence="1 2">
    <name type="scientific">Paragonimus skrjabini miyazakii</name>
    <dbReference type="NCBI Taxonomy" id="59628"/>
    <lineage>
        <taxon>Eukaryota</taxon>
        <taxon>Metazoa</taxon>
        <taxon>Spiralia</taxon>
        <taxon>Lophotrochozoa</taxon>
        <taxon>Platyhelminthes</taxon>
        <taxon>Trematoda</taxon>
        <taxon>Digenea</taxon>
        <taxon>Plagiorchiida</taxon>
        <taxon>Troglotremata</taxon>
        <taxon>Troglotrematidae</taxon>
        <taxon>Paragonimus</taxon>
    </lineage>
</organism>